<organism evidence="2">
    <name type="scientific">Candidatus Electrothrix aestuarii</name>
    <dbReference type="NCBI Taxonomy" id="3062594"/>
    <lineage>
        <taxon>Bacteria</taxon>
        <taxon>Pseudomonadati</taxon>
        <taxon>Thermodesulfobacteriota</taxon>
        <taxon>Desulfobulbia</taxon>
        <taxon>Desulfobulbales</taxon>
        <taxon>Desulfobulbaceae</taxon>
        <taxon>Candidatus Electrothrix</taxon>
    </lineage>
</organism>
<evidence type="ECO:0000256" key="1">
    <source>
        <dbReference type="SAM" id="Phobius"/>
    </source>
</evidence>
<keyword evidence="1" id="KW-0472">Membrane</keyword>
<feature type="transmembrane region" description="Helical" evidence="1">
    <location>
        <begin position="20"/>
        <end position="42"/>
    </location>
</feature>
<evidence type="ECO:0000313" key="2">
    <source>
        <dbReference type="EMBL" id="XCN75107.1"/>
    </source>
</evidence>
<dbReference type="AlphaFoldDB" id="A0AAU8M1H9"/>
<reference evidence="2" key="1">
    <citation type="journal article" date="2024" name="Syst. Appl. Microbiol.">
        <title>First single-strain enrichments of Electrothrix cable bacteria, description of E. aestuarii sp. nov. and E. rattekaaiensis sp. nov., and proposal of a cable bacteria taxonomy following the rules of the SeqCode.</title>
        <authorList>
            <person name="Plum-Jensen L.E."/>
            <person name="Schramm A."/>
            <person name="Marshall I.P.G."/>
        </authorList>
    </citation>
    <scope>NUCLEOTIDE SEQUENCE</scope>
    <source>
        <strain evidence="2">Rat1</strain>
    </source>
</reference>
<name>A0AAU8M1H9_9BACT</name>
<dbReference type="KEGG" id="eaj:Q3M24_10355"/>
<sequence length="249" mass="28959">MIQKKIPPQYTIKILKKRLLLFLMLLFLADFVFIALHSIEALTSLIENDLYSLYKDGGYSEIYQYIKWFWIIILISYLSITNKSIHYGSWVLIFTYILFDDAFEIHENLGRNITEYLTFLQPLGLRIQDIGELVISSFAGIILLFFIAFSYMHGNERFRKISRDMFVLLSVSAFMSIFFDIAHSSIHIGRITTGIFGVAEDGGEMFSASLMLYYIFFQSLTNQNDDTFSFIDNFLPNTLKKSLKIPDNQ</sequence>
<proteinExistence type="predicted"/>
<protein>
    <submittedName>
        <fullName evidence="2">Uncharacterized protein</fullName>
    </submittedName>
</protein>
<feature type="transmembrane region" description="Helical" evidence="1">
    <location>
        <begin position="165"/>
        <end position="182"/>
    </location>
</feature>
<keyword evidence="1" id="KW-1133">Transmembrane helix</keyword>
<reference evidence="2" key="2">
    <citation type="submission" date="2024-06" db="EMBL/GenBank/DDBJ databases">
        <authorList>
            <person name="Plum-Jensen L.E."/>
            <person name="Schramm A."/>
            <person name="Marshall I.P.G."/>
        </authorList>
    </citation>
    <scope>NUCLEOTIDE SEQUENCE</scope>
    <source>
        <strain evidence="2">Rat1</strain>
    </source>
</reference>
<dbReference type="EMBL" id="CP159373">
    <property type="protein sequence ID" value="XCN75107.1"/>
    <property type="molecule type" value="Genomic_DNA"/>
</dbReference>
<gene>
    <name evidence="2" type="ORF">Q3M24_10355</name>
</gene>
<feature type="transmembrane region" description="Helical" evidence="1">
    <location>
        <begin position="133"/>
        <end position="153"/>
    </location>
</feature>
<feature type="transmembrane region" description="Helical" evidence="1">
    <location>
        <begin position="62"/>
        <end position="80"/>
    </location>
</feature>
<keyword evidence="1" id="KW-0812">Transmembrane</keyword>
<accession>A0AAU8M1H9</accession>